<gene>
    <name evidence="1" type="ORF">J3U87_15705</name>
</gene>
<reference evidence="1" key="1">
    <citation type="submission" date="2021-03" db="EMBL/GenBank/DDBJ databases">
        <title>Acanthopleuribacteraceae sp. M133.</title>
        <authorList>
            <person name="Wang G."/>
        </authorList>
    </citation>
    <scope>NUCLEOTIDE SEQUENCE</scope>
    <source>
        <strain evidence="1">M133</strain>
    </source>
</reference>
<dbReference type="PANTHER" id="PTHR33361">
    <property type="entry name" value="GLR0591 PROTEIN"/>
    <property type="match status" value="1"/>
</dbReference>
<dbReference type="InterPro" id="IPR010281">
    <property type="entry name" value="DUF885"/>
</dbReference>
<sequence>MNLWMYMFLVLSAADPAGEQLNRLFDNVRDWRAREYPIFATHQGIHDHNDKLASMKLADLKRRTADLHGFLTRLDAIPAAELTHQERISADIFRDLLEDEIRDFDLGGYALTLTSDYGFHIEMVGLPDIAPFRNTKDYENYLARLERMPAYFGEHIDLLRMGLKRGWTLPKEALSKYSGTISAHVLEDPTESAFYAPFKSFPATVSEADRARLDKAGKAAIGKHVIPAYRTFLKFMDETYIPGARKTIGASQMEDGKNYYRHVIRRYTTLDLDPKDVHEMGLAEVKRIRAEMLKVIEQTGFEGDFAAFLNFLRTDPRFYAKTPEELLKEAAYLSKKMDGKLPSLFKTLPRQPYGVEPVPDYLAPGYTGGRYVPASIESTRPGTYWVNTYNLESRPLYVLEALTLHEAVPGHHLQSALSQELSELPAFRRNLYLSAFGEGWALYSEWLGLEAGFYQDPYSNFGRLTYEMWRACRLVVDTGIHAMGWTRQQSIDYLAKHTALSIHECTTETDRYICWPGQALSYKIGELKIKALREKAERELGVHFDRRQFHDAVLANGCVPMPILEREIDRFIEVNKTNQTAP</sequence>
<organism evidence="1 2">
    <name type="scientific">Sulfidibacter corallicola</name>
    <dbReference type="NCBI Taxonomy" id="2818388"/>
    <lineage>
        <taxon>Bacteria</taxon>
        <taxon>Pseudomonadati</taxon>
        <taxon>Acidobacteriota</taxon>
        <taxon>Holophagae</taxon>
        <taxon>Acanthopleuribacterales</taxon>
        <taxon>Acanthopleuribacteraceae</taxon>
        <taxon>Sulfidibacter</taxon>
    </lineage>
</organism>
<dbReference type="Pfam" id="PF05960">
    <property type="entry name" value="DUF885"/>
    <property type="match status" value="1"/>
</dbReference>
<protein>
    <submittedName>
        <fullName evidence="1">DUF885 domain-containing protein</fullName>
    </submittedName>
</protein>
<accession>A0A8A4TWN3</accession>
<keyword evidence="2" id="KW-1185">Reference proteome</keyword>
<dbReference type="Proteomes" id="UP000663929">
    <property type="component" value="Chromosome"/>
</dbReference>
<dbReference type="KEGG" id="scor:J3U87_15705"/>
<evidence type="ECO:0000313" key="2">
    <source>
        <dbReference type="Proteomes" id="UP000663929"/>
    </source>
</evidence>
<dbReference type="AlphaFoldDB" id="A0A8A4TWN3"/>
<dbReference type="PANTHER" id="PTHR33361:SF2">
    <property type="entry name" value="DUF885 DOMAIN-CONTAINING PROTEIN"/>
    <property type="match status" value="1"/>
</dbReference>
<evidence type="ECO:0000313" key="1">
    <source>
        <dbReference type="EMBL" id="QTD53893.1"/>
    </source>
</evidence>
<name>A0A8A4TWN3_SULCO</name>
<dbReference type="RefSeq" id="WP_237383993.1">
    <property type="nucleotide sequence ID" value="NZ_CP071793.1"/>
</dbReference>
<proteinExistence type="predicted"/>
<dbReference type="EMBL" id="CP071793">
    <property type="protein sequence ID" value="QTD53893.1"/>
    <property type="molecule type" value="Genomic_DNA"/>
</dbReference>